<dbReference type="Proteomes" id="UP000034883">
    <property type="component" value="Chromosome"/>
</dbReference>
<dbReference type="SUPFAM" id="SSF53597">
    <property type="entry name" value="Dihydrofolate reductase-like"/>
    <property type="match status" value="1"/>
</dbReference>
<name>A0A0F6YGS0_9BACT</name>
<protein>
    <submittedName>
        <fullName evidence="3">Dihydrofolate reductase</fullName>
    </submittedName>
</protein>
<gene>
    <name evidence="3" type="ORF">DB32_001396</name>
</gene>
<dbReference type="GO" id="GO:0009231">
    <property type="term" value="P:riboflavin biosynthetic process"/>
    <property type="evidence" value="ECO:0007669"/>
    <property type="project" value="InterPro"/>
</dbReference>
<feature type="region of interest" description="Disordered" evidence="1">
    <location>
        <begin position="1"/>
        <end position="27"/>
    </location>
</feature>
<keyword evidence="4" id="KW-1185">Reference proteome</keyword>
<dbReference type="EMBL" id="CP011125">
    <property type="protein sequence ID" value="AKF04247.1"/>
    <property type="molecule type" value="Genomic_DNA"/>
</dbReference>
<dbReference type="STRING" id="927083.DB32_001396"/>
<dbReference type="Gene3D" id="3.40.430.10">
    <property type="entry name" value="Dihydrofolate Reductase, subunit A"/>
    <property type="match status" value="1"/>
</dbReference>
<dbReference type="PANTHER" id="PTHR38011">
    <property type="entry name" value="DIHYDROFOLATE REDUCTASE FAMILY PROTEIN (AFU_ORTHOLOGUE AFUA_8G06820)"/>
    <property type="match status" value="1"/>
</dbReference>
<evidence type="ECO:0000313" key="3">
    <source>
        <dbReference type="EMBL" id="AKF04247.1"/>
    </source>
</evidence>
<dbReference type="InterPro" id="IPR002734">
    <property type="entry name" value="RibDG_C"/>
</dbReference>
<proteinExistence type="predicted"/>
<dbReference type="Pfam" id="PF01872">
    <property type="entry name" value="RibD_C"/>
    <property type="match status" value="1"/>
</dbReference>
<evidence type="ECO:0000256" key="1">
    <source>
        <dbReference type="SAM" id="MobiDB-lite"/>
    </source>
</evidence>
<organism evidence="3 4">
    <name type="scientific">Sandaracinus amylolyticus</name>
    <dbReference type="NCBI Taxonomy" id="927083"/>
    <lineage>
        <taxon>Bacteria</taxon>
        <taxon>Pseudomonadati</taxon>
        <taxon>Myxococcota</taxon>
        <taxon>Polyangia</taxon>
        <taxon>Polyangiales</taxon>
        <taxon>Sandaracinaceae</taxon>
        <taxon>Sandaracinus</taxon>
    </lineage>
</organism>
<dbReference type="InterPro" id="IPR024072">
    <property type="entry name" value="DHFR-like_dom_sf"/>
</dbReference>
<reference evidence="3 4" key="1">
    <citation type="submission" date="2015-03" db="EMBL/GenBank/DDBJ databases">
        <title>Genome assembly of Sandaracinus amylolyticus DSM 53668.</title>
        <authorList>
            <person name="Sharma G."/>
            <person name="Subramanian S."/>
        </authorList>
    </citation>
    <scope>NUCLEOTIDE SEQUENCE [LARGE SCALE GENOMIC DNA]</scope>
    <source>
        <strain evidence="3 4">DSM 53668</strain>
    </source>
</reference>
<feature type="domain" description="Bacterial bifunctional deaminase-reductase C-terminal" evidence="2">
    <location>
        <begin position="34"/>
        <end position="221"/>
    </location>
</feature>
<accession>A0A0F6YGS0</accession>
<dbReference type="AlphaFoldDB" id="A0A0F6YGS0"/>
<dbReference type="InterPro" id="IPR050765">
    <property type="entry name" value="Riboflavin_Biosynth_HTPR"/>
</dbReference>
<feature type="compositionally biased region" description="Basic and acidic residues" evidence="1">
    <location>
        <begin position="1"/>
        <end position="21"/>
    </location>
</feature>
<dbReference type="KEGG" id="samy:DB32_001396"/>
<dbReference type="PANTHER" id="PTHR38011:SF11">
    <property type="entry name" value="2,5-DIAMINO-6-RIBOSYLAMINO-4(3H)-PYRIMIDINONE 5'-PHOSPHATE REDUCTASE"/>
    <property type="match status" value="1"/>
</dbReference>
<sequence length="232" mass="26172">MSGARRLERRCLDRRASEGRPRAPRRARSAMRRIVMFERVSSDGFFARPDGSLDWAVPDPELDRDAASTIPRFDTILLGRRTFEMFEVAWRPAEGAAPTDEDPHAPGRRSDEMRAMGRMIDEATKWVFSRTLATPTWRNSKLVRAFEPREIEALKRSPGKDVIVFGSGSIVSALTAHGLIDEYQLVVCPLLLGRGRPWLDGGSLSSELALQEAKAYRSGNVMLRYTRRGDPR</sequence>
<evidence type="ECO:0000259" key="2">
    <source>
        <dbReference type="Pfam" id="PF01872"/>
    </source>
</evidence>
<evidence type="ECO:0000313" key="4">
    <source>
        <dbReference type="Proteomes" id="UP000034883"/>
    </source>
</evidence>
<dbReference type="GO" id="GO:0008703">
    <property type="term" value="F:5-amino-6-(5-phosphoribosylamino)uracil reductase activity"/>
    <property type="evidence" value="ECO:0007669"/>
    <property type="project" value="InterPro"/>
</dbReference>